<evidence type="ECO:0000313" key="2">
    <source>
        <dbReference type="Proteomes" id="UP000805193"/>
    </source>
</evidence>
<dbReference type="EMBL" id="JABSTQ010010142">
    <property type="protein sequence ID" value="KAG0423133.1"/>
    <property type="molecule type" value="Genomic_DNA"/>
</dbReference>
<accession>A0AC60PQ12</accession>
<name>A0AC60PQ12_IXOPE</name>
<dbReference type="Proteomes" id="UP000805193">
    <property type="component" value="Unassembled WGS sequence"/>
</dbReference>
<gene>
    <name evidence="1" type="ORF">HPB47_001070</name>
</gene>
<protein>
    <submittedName>
        <fullName evidence="1">Uncharacterized protein</fullName>
    </submittedName>
</protein>
<reference evidence="1 2" key="1">
    <citation type="journal article" date="2020" name="Cell">
        <title>Large-Scale Comparative Analyses of Tick Genomes Elucidate Their Genetic Diversity and Vector Capacities.</title>
        <authorList>
            <consortium name="Tick Genome and Microbiome Consortium (TIGMIC)"/>
            <person name="Jia N."/>
            <person name="Wang J."/>
            <person name="Shi W."/>
            <person name="Du L."/>
            <person name="Sun Y."/>
            <person name="Zhan W."/>
            <person name="Jiang J.F."/>
            <person name="Wang Q."/>
            <person name="Zhang B."/>
            <person name="Ji P."/>
            <person name="Bell-Sakyi L."/>
            <person name="Cui X.M."/>
            <person name="Yuan T.T."/>
            <person name="Jiang B.G."/>
            <person name="Yang W.F."/>
            <person name="Lam T.T."/>
            <person name="Chang Q.C."/>
            <person name="Ding S.J."/>
            <person name="Wang X.J."/>
            <person name="Zhu J.G."/>
            <person name="Ruan X.D."/>
            <person name="Zhao L."/>
            <person name="Wei J.T."/>
            <person name="Ye R.Z."/>
            <person name="Que T.C."/>
            <person name="Du C.H."/>
            <person name="Zhou Y.H."/>
            <person name="Cheng J.X."/>
            <person name="Dai P.F."/>
            <person name="Guo W.B."/>
            <person name="Han X.H."/>
            <person name="Huang E.J."/>
            <person name="Li L.F."/>
            <person name="Wei W."/>
            <person name="Gao Y.C."/>
            <person name="Liu J.Z."/>
            <person name="Shao H.Z."/>
            <person name="Wang X."/>
            <person name="Wang C.C."/>
            <person name="Yang T.C."/>
            <person name="Huo Q.B."/>
            <person name="Li W."/>
            <person name="Chen H.Y."/>
            <person name="Chen S.E."/>
            <person name="Zhou L.G."/>
            <person name="Ni X.B."/>
            <person name="Tian J.H."/>
            <person name="Sheng Y."/>
            <person name="Liu T."/>
            <person name="Pan Y.S."/>
            <person name="Xia L.Y."/>
            <person name="Li J."/>
            <person name="Zhao F."/>
            <person name="Cao W.C."/>
        </authorList>
    </citation>
    <scope>NUCLEOTIDE SEQUENCE [LARGE SCALE GENOMIC DNA]</scope>
    <source>
        <strain evidence="1">Iper-2018</strain>
    </source>
</reference>
<sequence length="228" mass="24408">MVGHFDSGDHPSHWRGFPEGRKPPCHHAKHAASSSSSSLPSPTGVQVGGQRRQDRHGGPRVERLPPSSVSQAGGRREHRRRDRSGGPGQNLILGSGLYSPAPPTATPVGPSVATWTSQEGTKPPRFYMSRKPWGNRGRHLNASPGLSVAARRANGKNDDFFKPQRMDDSAEHPDAIRCFGAQQTREPVFAAAALAAARLQRMTASAPATVPPRPPTLPTRPGPVNSTI</sequence>
<keyword evidence="2" id="KW-1185">Reference proteome</keyword>
<organism evidence="1 2">
    <name type="scientific">Ixodes persulcatus</name>
    <name type="common">Taiga tick</name>
    <dbReference type="NCBI Taxonomy" id="34615"/>
    <lineage>
        <taxon>Eukaryota</taxon>
        <taxon>Metazoa</taxon>
        <taxon>Ecdysozoa</taxon>
        <taxon>Arthropoda</taxon>
        <taxon>Chelicerata</taxon>
        <taxon>Arachnida</taxon>
        <taxon>Acari</taxon>
        <taxon>Parasitiformes</taxon>
        <taxon>Ixodida</taxon>
        <taxon>Ixodoidea</taxon>
        <taxon>Ixodidae</taxon>
        <taxon>Ixodinae</taxon>
        <taxon>Ixodes</taxon>
    </lineage>
</organism>
<evidence type="ECO:0000313" key="1">
    <source>
        <dbReference type="EMBL" id="KAG0423133.1"/>
    </source>
</evidence>
<comment type="caution">
    <text evidence="1">The sequence shown here is derived from an EMBL/GenBank/DDBJ whole genome shotgun (WGS) entry which is preliminary data.</text>
</comment>
<proteinExistence type="predicted"/>